<evidence type="ECO:0000256" key="3">
    <source>
        <dbReference type="ARBA" id="ARBA00023239"/>
    </source>
</evidence>
<keyword evidence="3" id="KW-0456">Lyase</keyword>
<comment type="catalytic activity">
    <reaction evidence="4">
        <text>glutathione = L-cysteinylglycine + 5-oxo-L-proline</text>
        <dbReference type="Rhea" id="RHEA:47724"/>
        <dbReference type="ChEBI" id="CHEBI:57925"/>
        <dbReference type="ChEBI" id="CHEBI:58402"/>
        <dbReference type="ChEBI" id="CHEBI:61694"/>
        <dbReference type="EC" id="4.3.2.7"/>
    </reaction>
</comment>
<name>A0AAQ4ERQ5_AMBAM</name>
<evidence type="ECO:0000256" key="1">
    <source>
        <dbReference type="ARBA" id="ARBA00009662"/>
    </source>
</evidence>
<dbReference type="CDD" id="cd06661">
    <property type="entry name" value="GGCT_like"/>
    <property type="match status" value="1"/>
</dbReference>
<dbReference type="PANTHER" id="PTHR12192">
    <property type="entry name" value="CATION TRANSPORT PROTEIN CHAC-RELATED"/>
    <property type="match status" value="1"/>
</dbReference>
<evidence type="ECO:0000256" key="2">
    <source>
        <dbReference type="ARBA" id="ARBA00012344"/>
    </source>
</evidence>
<dbReference type="Pfam" id="PF04752">
    <property type="entry name" value="ChaC"/>
    <property type="match status" value="2"/>
</dbReference>
<dbReference type="Proteomes" id="UP001321473">
    <property type="component" value="Unassembled WGS sequence"/>
</dbReference>
<comment type="similarity">
    <text evidence="1">Belongs to the gamma-glutamylcyclotransferase family. ChaC subfamily.</text>
</comment>
<dbReference type="InterPro" id="IPR013024">
    <property type="entry name" value="GGCT-like"/>
</dbReference>
<dbReference type="GO" id="GO:0061928">
    <property type="term" value="F:glutathione specific gamma-glutamylcyclotransferase activity"/>
    <property type="evidence" value="ECO:0007669"/>
    <property type="project" value="UniProtKB-EC"/>
</dbReference>
<dbReference type="InterPro" id="IPR036568">
    <property type="entry name" value="GGCT-like_sf"/>
</dbReference>
<dbReference type="AlphaFoldDB" id="A0AAQ4ERQ5"/>
<dbReference type="GO" id="GO:0005737">
    <property type="term" value="C:cytoplasm"/>
    <property type="evidence" value="ECO:0007669"/>
    <property type="project" value="TreeGrafter"/>
</dbReference>
<comment type="caution">
    <text evidence="5">The sequence shown here is derived from an EMBL/GenBank/DDBJ whole genome shotgun (WGS) entry which is preliminary data.</text>
</comment>
<dbReference type="GO" id="GO:0006751">
    <property type="term" value="P:glutathione catabolic process"/>
    <property type="evidence" value="ECO:0007669"/>
    <property type="project" value="InterPro"/>
</dbReference>
<gene>
    <name evidence="5" type="ORF">V5799_029337</name>
</gene>
<evidence type="ECO:0000313" key="5">
    <source>
        <dbReference type="EMBL" id="KAK8777318.1"/>
    </source>
</evidence>
<evidence type="ECO:0000256" key="4">
    <source>
        <dbReference type="ARBA" id="ARBA00048073"/>
    </source>
</evidence>
<sequence length="276" mass="30655">MGSSSGIWVFGYGSLVWNPGFDFVRSQIGYIRGYDRRFWQGNDKHRGTPDKVLTLPSALNTICHLVSINNRSPFIAFQIGRVATLVEREEGQVWGRAFLLRDDDASSRASLSYLDEREAQLGGYSVRFVQFRPRDPREDPFPALVYIATPSNPLYLGPAGHVQLADEVLAARGFCGANAEYVLKLARFMREEVPDAWDEHLFTLESVVKTRLKDSWNLLQEMSAYEAPVSSREQLRLSSSDDEGGEAGDVAGGVAVAASSDFASQVPSRKLKCLNI</sequence>
<reference evidence="5 6" key="1">
    <citation type="journal article" date="2023" name="Arcadia Sci">
        <title>De novo assembly of a long-read Amblyomma americanum tick genome.</title>
        <authorList>
            <person name="Chou S."/>
            <person name="Poskanzer K.E."/>
            <person name="Rollins M."/>
            <person name="Thuy-Boun P.S."/>
        </authorList>
    </citation>
    <scope>NUCLEOTIDE SEQUENCE [LARGE SCALE GENOMIC DNA]</scope>
    <source>
        <strain evidence="5">F_SG_1</strain>
        <tissue evidence="5">Salivary glands</tissue>
    </source>
</reference>
<accession>A0AAQ4ERQ5</accession>
<dbReference type="Gene3D" id="3.10.490.10">
    <property type="entry name" value="Gamma-glutamyl cyclotransferase-like"/>
    <property type="match status" value="1"/>
</dbReference>
<dbReference type="InterPro" id="IPR006840">
    <property type="entry name" value="ChaC"/>
</dbReference>
<organism evidence="5 6">
    <name type="scientific">Amblyomma americanum</name>
    <name type="common">Lone star tick</name>
    <dbReference type="NCBI Taxonomy" id="6943"/>
    <lineage>
        <taxon>Eukaryota</taxon>
        <taxon>Metazoa</taxon>
        <taxon>Ecdysozoa</taxon>
        <taxon>Arthropoda</taxon>
        <taxon>Chelicerata</taxon>
        <taxon>Arachnida</taxon>
        <taxon>Acari</taxon>
        <taxon>Parasitiformes</taxon>
        <taxon>Ixodida</taxon>
        <taxon>Ixodoidea</taxon>
        <taxon>Ixodidae</taxon>
        <taxon>Amblyomminae</taxon>
        <taxon>Amblyomma</taxon>
    </lineage>
</organism>
<proteinExistence type="inferred from homology"/>
<dbReference type="EC" id="4.3.2.7" evidence="2"/>
<protein>
    <recommendedName>
        <fullName evidence="2">glutathione-specific gamma-glutamylcyclotransferase</fullName>
        <ecNumber evidence="2">4.3.2.7</ecNumber>
    </recommendedName>
</protein>
<dbReference type="SUPFAM" id="SSF110857">
    <property type="entry name" value="Gamma-glutamyl cyclotransferase-like"/>
    <property type="match status" value="1"/>
</dbReference>
<dbReference type="EMBL" id="JARKHS020011976">
    <property type="protein sequence ID" value="KAK8777318.1"/>
    <property type="molecule type" value="Genomic_DNA"/>
</dbReference>
<evidence type="ECO:0000313" key="6">
    <source>
        <dbReference type="Proteomes" id="UP001321473"/>
    </source>
</evidence>
<dbReference type="PANTHER" id="PTHR12192:SF26">
    <property type="entry name" value="GLUTATHIONE-SPECIFIC GAMMA-GLUTAMYLCYCLOTRANSFERASE 1"/>
    <property type="match status" value="1"/>
</dbReference>
<keyword evidence="6" id="KW-1185">Reference proteome</keyword>